<dbReference type="AlphaFoldDB" id="A4J340"/>
<evidence type="ECO:0000313" key="3">
    <source>
        <dbReference type="EMBL" id="ABO49493.1"/>
    </source>
</evidence>
<evidence type="ECO:0000256" key="1">
    <source>
        <dbReference type="SAM" id="Phobius"/>
    </source>
</evidence>
<proteinExistence type="predicted"/>
<feature type="transmembrane region" description="Helical" evidence="1">
    <location>
        <begin position="32"/>
        <end position="52"/>
    </location>
</feature>
<dbReference type="EMBL" id="CP000612">
    <property type="protein sequence ID" value="ABO49493.1"/>
    <property type="molecule type" value="Genomic_DNA"/>
</dbReference>
<evidence type="ECO:0000259" key="2">
    <source>
        <dbReference type="Pfam" id="PF01478"/>
    </source>
</evidence>
<accession>A4J340</accession>
<feature type="transmembrane region" description="Helical" evidence="1">
    <location>
        <begin position="80"/>
        <end position="101"/>
    </location>
</feature>
<keyword evidence="1" id="KW-1133">Transmembrane helix</keyword>
<dbReference type="Proteomes" id="UP000001556">
    <property type="component" value="Chromosome"/>
</dbReference>
<dbReference type="Gene3D" id="1.20.120.1220">
    <property type="match status" value="1"/>
</dbReference>
<dbReference type="GO" id="GO:0016020">
    <property type="term" value="C:membrane"/>
    <property type="evidence" value="ECO:0007669"/>
    <property type="project" value="InterPro"/>
</dbReference>
<dbReference type="KEGG" id="drm:Dred_0958"/>
<sequence>MLIPKWVTTTLFITGVGIHSYKLGFSGAINSLAGALSFAIFVFILCRLPGLINPNAIKRLGGGDYKLALGCGAWVGQENVWILMAIYTYLYALIKIVQYLLSIKRSGGRIIGNLVADLKAEVYGYGTPHREAFAPYLAAPFLLTMYALEFYNWRWF</sequence>
<evidence type="ECO:0000313" key="4">
    <source>
        <dbReference type="Proteomes" id="UP000001556"/>
    </source>
</evidence>
<dbReference type="HOGENOM" id="CLU_1683749_0_0_9"/>
<keyword evidence="1" id="KW-0812">Transmembrane</keyword>
<reference evidence="3 4" key="1">
    <citation type="submission" date="2007-03" db="EMBL/GenBank/DDBJ databases">
        <title>Complete sequence of Desulfotomaculum reducens MI-1.</title>
        <authorList>
            <consortium name="US DOE Joint Genome Institute"/>
            <person name="Copeland A."/>
            <person name="Lucas S."/>
            <person name="Lapidus A."/>
            <person name="Barry K."/>
            <person name="Detter J.C."/>
            <person name="Glavina del Rio T."/>
            <person name="Hammon N."/>
            <person name="Israni S."/>
            <person name="Dalin E."/>
            <person name="Tice H."/>
            <person name="Pitluck S."/>
            <person name="Sims D."/>
            <person name="Brettin T."/>
            <person name="Bruce D."/>
            <person name="Han C."/>
            <person name="Tapia R."/>
            <person name="Schmutz J."/>
            <person name="Larimer F."/>
            <person name="Land M."/>
            <person name="Hauser L."/>
            <person name="Kyrpides N."/>
            <person name="Kim E."/>
            <person name="Tebo B.M."/>
            <person name="Richardson P."/>
        </authorList>
    </citation>
    <scope>NUCLEOTIDE SEQUENCE [LARGE SCALE GENOMIC DNA]</scope>
    <source>
        <strain evidence="3 4">MI-1</strain>
    </source>
</reference>
<gene>
    <name evidence="3" type="ordered locus">Dred_0958</name>
</gene>
<keyword evidence="1" id="KW-0472">Membrane</keyword>
<protein>
    <recommendedName>
        <fullName evidence="2">Prepilin type IV endopeptidase peptidase domain-containing protein</fullName>
    </recommendedName>
</protein>
<name>A4J340_DESRM</name>
<organism evidence="3 4">
    <name type="scientific">Desulforamulus reducens (strain ATCC BAA-1160 / DSM 100696 / MI-1)</name>
    <name type="common">Desulfotomaculum reducens</name>
    <dbReference type="NCBI Taxonomy" id="349161"/>
    <lineage>
        <taxon>Bacteria</taxon>
        <taxon>Bacillati</taxon>
        <taxon>Bacillota</taxon>
        <taxon>Clostridia</taxon>
        <taxon>Eubacteriales</taxon>
        <taxon>Peptococcaceae</taxon>
        <taxon>Desulforamulus</taxon>
    </lineage>
</organism>
<dbReference type="Pfam" id="PF01478">
    <property type="entry name" value="Peptidase_A24"/>
    <property type="match status" value="1"/>
</dbReference>
<feature type="domain" description="Prepilin type IV endopeptidase peptidase" evidence="2">
    <location>
        <begin position="1"/>
        <end position="92"/>
    </location>
</feature>
<dbReference type="InterPro" id="IPR000045">
    <property type="entry name" value="Prepilin_IV_endopep_pep"/>
</dbReference>
<dbReference type="GO" id="GO:0004190">
    <property type="term" value="F:aspartic-type endopeptidase activity"/>
    <property type="evidence" value="ECO:0007669"/>
    <property type="project" value="InterPro"/>
</dbReference>
<keyword evidence="4" id="KW-1185">Reference proteome</keyword>